<keyword evidence="3 6" id="KW-0732">Signal</keyword>
<organism evidence="8 9">
    <name type="scientific">Morus notabilis</name>
    <dbReference type="NCBI Taxonomy" id="981085"/>
    <lineage>
        <taxon>Eukaryota</taxon>
        <taxon>Viridiplantae</taxon>
        <taxon>Streptophyta</taxon>
        <taxon>Embryophyta</taxon>
        <taxon>Tracheophyta</taxon>
        <taxon>Spermatophyta</taxon>
        <taxon>Magnoliopsida</taxon>
        <taxon>eudicotyledons</taxon>
        <taxon>Gunneridae</taxon>
        <taxon>Pentapetalae</taxon>
        <taxon>rosids</taxon>
        <taxon>fabids</taxon>
        <taxon>Rosales</taxon>
        <taxon>Moraceae</taxon>
        <taxon>Moreae</taxon>
        <taxon>Morus</taxon>
    </lineage>
</organism>
<comment type="subcellular location">
    <subcellularLocation>
        <location evidence="1">Membrane</location>
        <topology evidence="1">Single-pass membrane protein</topology>
    </subcellularLocation>
</comment>
<feature type="signal peptide" evidence="6">
    <location>
        <begin position="1"/>
        <end position="22"/>
    </location>
</feature>
<dbReference type="EMBL" id="KE344969">
    <property type="protein sequence ID" value="EXB88508.1"/>
    <property type="molecule type" value="Genomic_DNA"/>
</dbReference>
<dbReference type="Proteomes" id="UP000030645">
    <property type="component" value="Unassembled WGS sequence"/>
</dbReference>
<name>W9S4P4_9ROSA</name>
<dbReference type="Pfam" id="PF12819">
    <property type="entry name" value="Malectin_like"/>
    <property type="match status" value="1"/>
</dbReference>
<keyword evidence="9" id="KW-1185">Reference proteome</keyword>
<evidence type="ECO:0000256" key="2">
    <source>
        <dbReference type="ARBA" id="ARBA00022692"/>
    </source>
</evidence>
<keyword evidence="2" id="KW-0812">Transmembrane</keyword>
<sequence length="441" mass="49158">MKKKIWISLLLLLVLRVFVAYSLDLNFSTWWNIDCGNDVVRPPDLEKFLYWDTDEDLTQSGINARINPTTQVPKEMNTLRFFPDEAQKNCYSLPFINSQRYLIRAGFYYGNYDALSSPPTFDLYLDQKKWSTINTSIIEGSIYHEAVYVTRASGFLSLCLVQTKEGDVPFISSIEAVPLPSDLYFHLDTNYSFILVTRTNLGGDEVRYVDFTSDEKYNRIWTHGEIPSNCISVPTLPDISFTLENEPPNTVMSDSIQSRIATNPIIMTVDLPPRTPYPQLAYFIFYFNEIAALPGNTRTILIYSDGQMKSTVTTEFIKCKVVTIKAVTVAGPTINVTLGTTDGSTLPAIISAMEVFIRGESYEVANGLVTDEGVDELSGNVPAVNEVSGVTREGRDAMGHNELSAGVASVHSLGCLGIDVVHLVSQRPHGGRQTVECKIYN</sequence>
<keyword evidence="5" id="KW-0472">Membrane</keyword>
<dbReference type="GO" id="GO:0016020">
    <property type="term" value="C:membrane"/>
    <property type="evidence" value="ECO:0007669"/>
    <property type="project" value="UniProtKB-SubCell"/>
</dbReference>
<keyword evidence="4" id="KW-1133">Transmembrane helix</keyword>
<reference evidence="9" key="1">
    <citation type="submission" date="2013-01" db="EMBL/GenBank/DDBJ databases">
        <title>Draft Genome Sequence of a Mulberry Tree, Morus notabilis C.K. Schneid.</title>
        <authorList>
            <person name="He N."/>
            <person name="Zhao S."/>
        </authorList>
    </citation>
    <scope>NUCLEOTIDE SEQUENCE</scope>
</reference>
<dbReference type="eggNOG" id="ENOG502RXQK">
    <property type="taxonomic scope" value="Eukaryota"/>
</dbReference>
<accession>W9S4P4</accession>
<evidence type="ECO:0000256" key="5">
    <source>
        <dbReference type="ARBA" id="ARBA00023136"/>
    </source>
</evidence>
<evidence type="ECO:0000256" key="1">
    <source>
        <dbReference type="ARBA" id="ARBA00004167"/>
    </source>
</evidence>
<evidence type="ECO:0000256" key="4">
    <source>
        <dbReference type="ARBA" id="ARBA00022989"/>
    </source>
</evidence>
<feature type="domain" description="Malectin-like" evidence="7">
    <location>
        <begin position="33"/>
        <end position="356"/>
    </location>
</feature>
<protein>
    <recommendedName>
        <fullName evidence="7">Malectin-like domain-containing protein</fullName>
    </recommendedName>
</protein>
<evidence type="ECO:0000313" key="9">
    <source>
        <dbReference type="Proteomes" id="UP000030645"/>
    </source>
</evidence>
<proteinExistence type="predicted"/>
<evidence type="ECO:0000313" key="8">
    <source>
        <dbReference type="EMBL" id="EXB88508.1"/>
    </source>
</evidence>
<dbReference type="PANTHER" id="PTHR45631:SF44">
    <property type="entry name" value="CARBOHYDRATE-BINDING PROTEIN OF THE ER PROTEIN"/>
    <property type="match status" value="1"/>
</dbReference>
<dbReference type="InterPro" id="IPR024788">
    <property type="entry name" value="Malectin-like_Carb-bd_dom"/>
</dbReference>
<evidence type="ECO:0000259" key="7">
    <source>
        <dbReference type="Pfam" id="PF12819"/>
    </source>
</evidence>
<evidence type="ECO:0000256" key="6">
    <source>
        <dbReference type="SAM" id="SignalP"/>
    </source>
</evidence>
<evidence type="ECO:0000256" key="3">
    <source>
        <dbReference type="ARBA" id="ARBA00022729"/>
    </source>
</evidence>
<dbReference type="STRING" id="981085.W9S4P4"/>
<gene>
    <name evidence="8" type="ORF">L484_017261</name>
</gene>
<dbReference type="AlphaFoldDB" id="W9S4P4"/>
<dbReference type="PANTHER" id="PTHR45631">
    <property type="entry name" value="OS07G0107800 PROTEIN-RELATED"/>
    <property type="match status" value="1"/>
</dbReference>
<feature type="chain" id="PRO_5004930107" description="Malectin-like domain-containing protein" evidence="6">
    <location>
        <begin position="23"/>
        <end position="441"/>
    </location>
</feature>